<gene>
    <name evidence="2" type="ORF">PGLA2088_LOCUS32719</name>
</gene>
<evidence type="ECO:0000256" key="1">
    <source>
        <dbReference type="SAM" id="MobiDB-lite"/>
    </source>
</evidence>
<dbReference type="SUPFAM" id="SSF53254">
    <property type="entry name" value="Phosphoglycerate mutase-like"/>
    <property type="match status" value="1"/>
</dbReference>
<dbReference type="InterPro" id="IPR051710">
    <property type="entry name" value="Phosphatase_SH3-domain"/>
</dbReference>
<dbReference type="Pfam" id="PF00300">
    <property type="entry name" value="His_Phos_1"/>
    <property type="match status" value="1"/>
</dbReference>
<feature type="non-terminal residue" evidence="2">
    <location>
        <position position="1"/>
    </location>
</feature>
<dbReference type="PANTHER" id="PTHR16469">
    <property type="entry name" value="UBIQUITIN-ASSOCIATED AND SH3 DOMAIN-CONTAINING BA-RELATED"/>
    <property type="match status" value="1"/>
</dbReference>
<dbReference type="EMBL" id="CAJNNW010030322">
    <property type="protein sequence ID" value="CAE8703111.1"/>
    <property type="molecule type" value="Genomic_DNA"/>
</dbReference>
<evidence type="ECO:0008006" key="4">
    <source>
        <dbReference type="Google" id="ProtNLM"/>
    </source>
</evidence>
<evidence type="ECO:0000313" key="3">
    <source>
        <dbReference type="Proteomes" id="UP000626109"/>
    </source>
</evidence>
<organism evidence="2 3">
    <name type="scientific">Polarella glacialis</name>
    <name type="common">Dinoflagellate</name>
    <dbReference type="NCBI Taxonomy" id="89957"/>
    <lineage>
        <taxon>Eukaryota</taxon>
        <taxon>Sar</taxon>
        <taxon>Alveolata</taxon>
        <taxon>Dinophyceae</taxon>
        <taxon>Suessiales</taxon>
        <taxon>Suessiaceae</taxon>
        <taxon>Polarella</taxon>
    </lineage>
</organism>
<dbReference type="AlphaFoldDB" id="A0A813KL74"/>
<dbReference type="Gene3D" id="3.40.50.1240">
    <property type="entry name" value="Phosphoglycerate mutase-like"/>
    <property type="match status" value="1"/>
</dbReference>
<dbReference type="InterPro" id="IPR013078">
    <property type="entry name" value="His_Pase_superF_clade-1"/>
</dbReference>
<comment type="caution">
    <text evidence="2">The sequence shown here is derived from an EMBL/GenBank/DDBJ whole genome shotgun (WGS) entry which is preliminary data.</text>
</comment>
<dbReference type="InterPro" id="IPR029033">
    <property type="entry name" value="His_PPase_superfam"/>
</dbReference>
<dbReference type="Proteomes" id="UP000626109">
    <property type="component" value="Unassembled WGS sequence"/>
</dbReference>
<sequence length="134" mass="14680">MQTGPAKSKVLHIYLVRHAESANNSRDEHDQHAPAVDSSPGPPAKRQKTEDDATPAEPAAPSCREPDPGLTSRGKAQANAVAQLLRRIRDDPKTIPRLRPKRIFVSGFRRALETCIPVAQVLGLTPELQNTLHE</sequence>
<dbReference type="PANTHER" id="PTHR16469:SF27">
    <property type="entry name" value="UBIQUITIN-ASSOCIATED AND SH3 DOMAIN-CONTAINING BA-RELATED"/>
    <property type="match status" value="1"/>
</dbReference>
<accession>A0A813KL74</accession>
<evidence type="ECO:0000313" key="2">
    <source>
        <dbReference type="EMBL" id="CAE8703111.1"/>
    </source>
</evidence>
<reference evidence="2" key="1">
    <citation type="submission" date="2021-02" db="EMBL/GenBank/DDBJ databases">
        <authorList>
            <person name="Dougan E. K."/>
            <person name="Rhodes N."/>
            <person name="Thang M."/>
            <person name="Chan C."/>
        </authorList>
    </citation>
    <scope>NUCLEOTIDE SEQUENCE</scope>
</reference>
<feature type="region of interest" description="Disordered" evidence="1">
    <location>
        <begin position="1"/>
        <end position="78"/>
    </location>
</feature>
<protein>
    <recommendedName>
        <fullName evidence="4">Phosphoglycerate mutase (2,3-diphosphoglycerate-dependent)</fullName>
    </recommendedName>
</protein>
<proteinExistence type="predicted"/>
<feature type="compositionally biased region" description="Basic and acidic residues" evidence="1">
    <location>
        <begin position="17"/>
        <end position="32"/>
    </location>
</feature>
<name>A0A813KL74_POLGL</name>